<sequence>MSRILLLSNGHGEDLSGSLIAKQIVKSGHSVEALPIVGKGTHYEKEKIKIYGITQEFSTGGIGYNSFKGRLIEIFRGEVVYLLKRLYLTYKLRKKYDYFFVVGDIVPVFFAWICKKDFFTYLVAYSSHYEGKLKLPWPSKFFLVSQKAKKIYTRDSLTANDLTLQLKKKVSFLGNPFMDKFFPRNKELKKSEFSIGLFPGSRFPEILDNFVLILEVLEALSDLRYFQKIEFNFAIVNALSPSKIKEIFQNRKWLYLEKIKEKYLLKFQYKTIEVNIYWNNFDKILLKSRCCISMAGTAAEQAIGLGKPVIQIEGKGPQFTKSFAEAQRRLLGKFVFCASNYKDKNDQINETIKLIIKVIYLIKLNKRFMISCNENAKKRLGEKKACLKMVDDMNIVIKNDSGK</sequence>
<evidence type="ECO:0008006" key="3">
    <source>
        <dbReference type="Google" id="ProtNLM"/>
    </source>
</evidence>
<organism evidence="1 2">
    <name type="scientific">Prochlorococcus marinus (strain MIT 9312)</name>
    <dbReference type="NCBI Taxonomy" id="74546"/>
    <lineage>
        <taxon>Bacteria</taxon>
        <taxon>Bacillati</taxon>
        <taxon>Cyanobacteriota</taxon>
        <taxon>Cyanophyceae</taxon>
        <taxon>Synechococcales</taxon>
        <taxon>Prochlorococcaceae</taxon>
        <taxon>Prochlorococcus</taxon>
    </lineage>
</organism>
<dbReference type="SUPFAM" id="SSF53756">
    <property type="entry name" value="UDP-Glycosyltransferase/glycogen phosphorylase"/>
    <property type="match status" value="1"/>
</dbReference>
<dbReference type="AlphaFoldDB" id="Q31D62"/>
<evidence type="ECO:0000313" key="2">
    <source>
        <dbReference type="Proteomes" id="UP000002715"/>
    </source>
</evidence>
<dbReference type="PANTHER" id="PTHR39517:SF1">
    <property type="entry name" value="LIPID-A-DISACCHARIDE SYNTHASE"/>
    <property type="match status" value="1"/>
</dbReference>
<accession>Q31D62</accession>
<dbReference type="InterPro" id="IPR019994">
    <property type="entry name" value="Lipid-A-disac_synthase-rel_put"/>
</dbReference>
<dbReference type="eggNOG" id="COG4370">
    <property type="taxonomic scope" value="Bacteria"/>
</dbReference>
<name>Q31D62_PROM9</name>
<dbReference type="STRING" id="74546.PMT9312_0121"/>
<proteinExistence type="predicted"/>
<dbReference type="HOGENOM" id="CLU_035659_0_0_3"/>
<dbReference type="RefSeq" id="WP_011375687.1">
    <property type="nucleotide sequence ID" value="NC_007577.1"/>
</dbReference>
<gene>
    <name evidence="1" type="ordered locus">PMT9312_0121</name>
</gene>
<protein>
    <recommendedName>
        <fullName evidence="3">Lipid-A-disaccharide synthase</fullName>
    </recommendedName>
</protein>
<reference evidence="2" key="1">
    <citation type="submission" date="2005-07" db="EMBL/GenBank/DDBJ databases">
        <title>Complete sequence of Prochlorococcus marinus str. MIT 9312.</title>
        <authorList>
            <consortium name="US DOE Joint Genome Institute"/>
            <person name="Copeland A."/>
            <person name="Lucas S."/>
            <person name="Lapidus A."/>
            <person name="Barry K."/>
            <person name="Detter J.C."/>
            <person name="Glavina T."/>
            <person name="Hammon N."/>
            <person name="Israni S."/>
            <person name="Pitluck S."/>
            <person name="Thiel J."/>
            <person name="Schmutz J."/>
            <person name="Larimer F."/>
            <person name="Land M."/>
            <person name="Kyrpides N."/>
            <person name="Lykidis A."/>
            <person name="Richardson P."/>
        </authorList>
    </citation>
    <scope>NUCLEOTIDE SEQUENCE [LARGE SCALE GENOMIC DNA]</scope>
    <source>
        <strain evidence="2">MIT 9312</strain>
    </source>
</reference>
<dbReference type="Proteomes" id="UP000002715">
    <property type="component" value="Chromosome"/>
</dbReference>
<evidence type="ECO:0000313" key="1">
    <source>
        <dbReference type="EMBL" id="ABB49183.1"/>
    </source>
</evidence>
<dbReference type="NCBIfam" id="TIGR03492">
    <property type="entry name" value="lipid-A-disaccharide synthase-related protein"/>
    <property type="match status" value="1"/>
</dbReference>
<dbReference type="PANTHER" id="PTHR39517">
    <property type="entry name" value="SLL0192 PROTEIN"/>
    <property type="match status" value="1"/>
</dbReference>
<dbReference type="KEGG" id="pmi:PMT9312_0121"/>
<dbReference type="OrthoDB" id="29253at2"/>
<dbReference type="EMBL" id="CP000111">
    <property type="protein sequence ID" value="ABB49183.1"/>
    <property type="molecule type" value="Genomic_DNA"/>
</dbReference>